<keyword evidence="3" id="KW-0645">Protease</keyword>
<dbReference type="GO" id="GO:0046872">
    <property type="term" value="F:metal ion binding"/>
    <property type="evidence" value="ECO:0007669"/>
    <property type="project" value="UniProtKB-KW"/>
</dbReference>
<dbReference type="GO" id="GO:0004222">
    <property type="term" value="F:metalloendopeptidase activity"/>
    <property type="evidence" value="ECO:0007669"/>
    <property type="project" value="InterPro"/>
</dbReference>
<dbReference type="InterPro" id="IPR000718">
    <property type="entry name" value="Peptidase_M13"/>
</dbReference>
<feature type="domain" description="Peptidase M13 N-terminal" evidence="9">
    <location>
        <begin position="9"/>
        <end position="355"/>
    </location>
</feature>
<dbReference type="AlphaFoldDB" id="A0A979FPB1"/>
<dbReference type="OrthoDB" id="7867452at2759"/>
<dbReference type="InterPro" id="IPR018497">
    <property type="entry name" value="Peptidase_M13_C"/>
</dbReference>
<dbReference type="PANTHER" id="PTHR11733:SF228">
    <property type="entry name" value="PROTEIN GONE EARLY"/>
    <property type="match status" value="1"/>
</dbReference>
<dbReference type="Gene3D" id="1.10.1380.10">
    <property type="entry name" value="Neutral endopeptidase , domain2"/>
    <property type="match status" value="1"/>
</dbReference>
<evidence type="ECO:0000313" key="11">
    <source>
        <dbReference type="RefSeq" id="XP_047738929.1"/>
    </source>
</evidence>
<name>A0A979FPB1_HYAAZ</name>
<dbReference type="InterPro" id="IPR024079">
    <property type="entry name" value="MetalloPept_cat_dom_sf"/>
</dbReference>
<feature type="domain" description="Peptidase M13 C-terminal" evidence="8">
    <location>
        <begin position="417"/>
        <end position="616"/>
    </location>
</feature>
<keyword evidence="7" id="KW-0482">Metalloprotease</keyword>
<dbReference type="OMA" id="KENDKWM"/>
<keyword evidence="4" id="KW-0479">Metal-binding</keyword>
<reference evidence="11" key="1">
    <citation type="submission" date="2025-08" db="UniProtKB">
        <authorList>
            <consortium name="RefSeq"/>
        </authorList>
    </citation>
    <scope>IDENTIFICATION</scope>
    <source>
        <tissue evidence="11">Whole organism</tissue>
    </source>
</reference>
<dbReference type="GO" id="GO:0016485">
    <property type="term" value="P:protein processing"/>
    <property type="evidence" value="ECO:0007669"/>
    <property type="project" value="TreeGrafter"/>
</dbReference>
<keyword evidence="5" id="KW-0378">Hydrolase</keyword>
<evidence type="ECO:0000256" key="7">
    <source>
        <dbReference type="ARBA" id="ARBA00023049"/>
    </source>
</evidence>
<evidence type="ECO:0000256" key="2">
    <source>
        <dbReference type="ARBA" id="ARBA00007357"/>
    </source>
</evidence>
<keyword evidence="6" id="KW-0862">Zinc</keyword>
<dbReference type="Gene3D" id="3.40.390.10">
    <property type="entry name" value="Collagenase (Catalytic Domain)"/>
    <property type="match status" value="1"/>
</dbReference>
<comment type="similarity">
    <text evidence="2">Belongs to the peptidase M13 family.</text>
</comment>
<sequence>MRSSLSTMDEPQDSNSIEWKLRTFYWSCMNMGSYLKNAITLLRRTIITDLHGWYLLRDTWDLRRWDFDVVLTKLHAEFGVSPYFRITVVPDPYNEGKNIIKLVPSGFSMPHRSYYDRLPNNDLEKAFKQYAKDTAKMFEASGPDALEFASHLYYYESRIAEITPPQSHLDDPIASNLKINIGVLGMMSSSIPWLDLLRNVFPSSKLDHRTEVLVVSHEYFSDLSKLISTTDRRQLNTYLIFNFVSYYLPYLPDKDKRVLDLYSREFTGAQRPLERWEFCIQSTSQFFSYGLGSLYERTPARMKNRDPTIETVTKIFNQIRRTLTISLAHSRWYPMETKARLSAKLSNMSITVGYPDSLLDRRVIDEHYKDFTIFTKDFFKNLRDSILNGRRHMEKQLLEPETEKPWMAALAGDNIAYVHPSNRIVIPPHWLNPPYFHPNYPAAMLYGGIGVRIAREMLRAFDSVGLSWDSHGRLVTPTSYTNRTVENLRGVAECVAASTSDLSIEDDNVIQHTASDTAAEVDAVRQTYKAYLSLMKREPQPQAASFERLNTTHIFFLSYAGSLCTNTTTQREDIERTCNLSLLGHPRLSAVLAQLPEFSEVFECNSASPHYPRRVCTSLH</sequence>
<evidence type="ECO:0000256" key="4">
    <source>
        <dbReference type="ARBA" id="ARBA00022723"/>
    </source>
</evidence>
<dbReference type="GO" id="GO:0005886">
    <property type="term" value="C:plasma membrane"/>
    <property type="evidence" value="ECO:0007669"/>
    <property type="project" value="TreeGrafter"/>
</dbReference>
<evidence type="ECO:0000259" key="8">
    <source>
        <dbReference type="Pfam" id="PF01431"/>
    </source>
</evidence>
<gene>
    <name evidence="11" type="primary">LOC108680579</name>
</gene>
<keyword evidence="10" id="KW-1185">Reference proteome</keyword>
<dbReference type="RefSeq" id="XP_047738929.1">
    <property type="nucleotide sequence ID" value="XM_047882973.1"/>
</dbReference>
<dbReference type="GeneID" id="108680579"/>
<dbReference type="Proteomes" id="UP000694843">
    <property type="component" value="Unplaced"/>
</dbReference>
<proteinExistence type="inferred from homology"/>
<organism evidence="10 11">
    <name type="scientific">Hyalella azteca</name>
    <name type="common">Amphipod</name>
    <dbReference type="NCBI Taxonomy" id="294128"/>
    <lineage>
        <taxon>Eukaryota</taxon>
        <taxon>Metazoa</taxon>
        <taxon>Ecdysozoa</taxon>
        <taxon>Arthropoda</taxon>
        <taxon>Crustacea</taxon>
        <taxon>Multicrustacea</taxon>
        <taxon>Malacostraca</taxon>
        <taxon>Eumalacostraca</taxon>
        <taxon>Peracarida</taxon>
        <taxon>Amphipoda</taxon>
        <taxon>Senticaudata</taxon>
        <taxon>Talitrida</taxon>
        <taxon>Talitroidea</taxon>
        <taxon>Hyalellidae</taxon>
        <taxon>Hyalella</taxon>
    </lineage>
</organism>
<comment type="cofactor">
    <cofactor evidence="1">
        <name>Zn(2+)</name>
        <dbReference type="ChEBI" id="CHEBI:29105"/>
    </cofactor>
</comment>
<evidence type="ECO:0000256" key="5">
    <source>
        <dbReference type="ARBA" id="ARBA00022801"/>
    </source>
</evidence>
<evidence type="ECO:0000313" key="10">
    <source>
        <dbReference type="Proteomes" id="UP000694843"/>
    </source>
</evidence>
<dbReference type="PROSITE" id="PS51885">
    <property type="entry name" value="NEPRILYSIN"/>
    <property type="match status" value="1"/>
</dbReference>
<accession>A0A979FPB1</accession>
<evidence type="ECO:0000259" key="9">
    <source>
        <dbReference type="Pfam" id="PF05649"/>
    </source>
</evidence>
<dbReference type="Pfam" id="PF05649">
    <property type="entry name" value="Peptidase_M13_N"/>
    <property type="match status" value="1"/>
</dbReference>
<evidence type="ECO:0000256" key="3">
    <source>
        <dbReference type="ARBA" id="ARBA00022670"/>
    </source>
</evidence>
<dbReference type="InterPro" id="IPR008753">
    <property type="entry name" value="Peptidase_M13_N"/>
</dbReference>
<dbReference type="SUPFAM" id="SSF55486">
    <property type="entry name" value="Metalloproteases ('zincins'), catalytic domain"/>
    <property type="match status" value="1"/>
</dbReference>
<protein>
    <submittedName>
        <fullName evidence="11">Endothelin-converting enzyme 1 isoform X1</fullName>
    </submittedName>
</protein>
<evidence type="ECO:0000256" key="6">
    <source>
        <dbReference type="ARBA" id="ARBA00022833"/>
    </source>
</evidence>
<dbReference type="PANTHER" id="PTHR11733">
    <property type="entry name" value="ZINC METALLOPROTEASE FAMILY M13 NEPRILYSIN-RELATED"/>
    <property type="match status" value="1"/>
</dbReference>
<dbReference type="CDD" id="cd08662">
    <property type="entry name" value="M13"/>
    <property type="match status" value="1"/>
</dbReference>
<dbReference type="InterPro" id="IPR042089">
    <property type="entry name" value="Peptidase_M13_dom_2"/>
</dbReference>
<dbReference type="Pfam" id="PF01431">
    <property type="entry name" value="Peptidase_M13"/>
    <property type="match status" value="1"/>
</dbReference>
<dbReference type="KEGG" id="hazt:108680579"/>
<evidence type="ECO:0000256" key="1">
    <source>
        <dbReference type="ARBA" id="ARBA00001947"/>
    </source>
</evidence>